<organism evidence="1 2">
    <name type="scientific">Melia azedarach</name>
    <name type="common">Chinaberry tree</name>
    <dbReference type="NCBI Taxonomy" id="155640"/>
    <lineage>
        <taxon>Eukaryota</taxon>
        <taxon>Viridiplantae</taxon>
        <taxon>Streptophyta</taxon>
        <taxon>Embryophyta</taxon>
        <taxon>Tracheophyta</taxon>
        <taxon>Spermatophyta</taxon>
        <taxon>Magnoliopsida</taxon>
        <taxon>eudicotyledons</taxon>
        <taxon>Gunneridae</taxon>
        <taxon>Pentapetalae</taxon>
        <taxon>rosids</taxon>
        <taxon>malvids</taxon>
        <taxon>Sapindales</taxon>
        <taxon>Meliaceae</taxon>
        <taxon>Melia</taxon>
    </lineage>
</organism>
<sequence>MGSCVSSVHKRTSDSAMKMDLSFDSKNGKLVIPPSPIKEKKANGEPPINGSKEENFYDSQPWLESDCEDDFFSVNGDFTPSRGSTPVHQNFAGTPRVNRTPGSTPGRPPIGKKMKLAELFRQSAKEDSEDQHHDEHTQGSQNAANGKTGVKTTILDVLPSTDDTHYISGANSMCSSERTTNGDSIMEKPMKSIECCLPRLVSSRVFSERKKKMSPAIAVNG</sequence>
<accession>A0ACC1Z0D5</accession>
<dbReference type="Proteomes" id="UP001164539">
    <property type="component" value="Chromosome 1"/>
</dbReference>
<name>A0ACC1Z0D5_MELAZ</name>
<evidence type="ECO:0000313" key="2">
    <source>
        <dbReference type="Proteomes" id="UP001164539"/>
    </source>
</evidence>
<protein>
    <submittedName>
        <fullName evidence="1">F-box domain containing protein</fullName>
    </submittedName>
</protein>
<reference evidence="1 2" key="1">
    <citation type="journal article" date="2023" name="Science">
        <title>Complex scaffold remodeling in plant triterpene biosynthesis.</title>
        <authorList>
            <person name="De La Pena R."/>
            <person name="Hodgson H."/>
            <person name="Liu J.C."/>
            <person name="Stephenson M.J."/>
            <person name="Martin A.C."/>
            <person name="Owen C."/>
            <person name="Harkess A."/>
            <person name="Leebens-Mack J."/>
            <person name="Jimenez L.E."/>
            <person name="Osbourn A."/>
            <person name="Sattely E.S."/>
        </authorList>
    </citation>
    <scope>NUCLEOTIDE SEQUENCE [LARGE SCALE GENOMIC DNA]</scope>
    <source>
        <strain evidence="2">cv. JPN11</strain>
        <tissue evidence="1">Leaf</tissue>
    </source>
</reference>
<proteinExistence type="predicted"/>
<keyword evidence="2" id="KW-1185">Reference proteome</keyword>
<gene>
    <name evidence="1" type="ORF">OWV82_002220</name>
</gene>
<evidence type="ECO:0000313" key="1">
    <source>
        <dbReference type="EMBL" id="KAJ4729440.1"/>
    </source>
</evidence>
<dbReference type="EMBL" id="CM051394">
    <property type="protein sequence ID" value="KAJ4729440.1"/>
    <property type="molecule type" value="Genomic_DNA"/>
</dbReference>
<comment type="caution">
    <text evidence="1">The sequence shown here is derived from an EMBL/GenBank/DDBJ whole genome shotgun (WGS) entry which is preliminary data.</text>
</comment>